<name>A0A517XTB7_9BACT</name>
<accession>A0A517XTB7</accession>
<dbReference type="RefSeq" id="WP_145238878.1">
    <property type="nucleotide sequence ID" value="NZ_CP036273.1"/>
</dbReference>
<protein>
    <submittedName>
        <fullName evidence="3">Transposase IS66 family protein</fullName>
    </submittedName>
</protein>
<dbReference type="InterPro" id="IPR052344">
    <property type="entry name" value="Transposase-related"/>
</dbReference>
<dbReference type="Pfam" id="PF03050">
    <property type="entry name" value="DDE_Tnp_IS66"/>
    <property type="match status" value="1"/>
</dbReference>
<sequence>MPAVAPILDDAFVAAFRAGTLTAGQAEAALPRDRAAAIFFLLQLCTALGSPAPAGGAHTPPGTVPPYARPSATPPRKKRRAVPGHPGTPRPRPEHIDRHQSHQLPACPDCGGRRTRTGRTRTRLVEDVPDDLRPELTEHTIHRDWCPCGRKPVEPPVPDALPGCTVGNRTVVLSAGLHYGLGVTTRQIVDVFNGHLHLPITDGGRTQMWHRRGDVLGPWYEQVHRHGLDAGVPHADETGWRVEGRTHWRWCFTGADATYDRIDESRGHPALDPFFVEEFAGLLVTDFWAAYDAVGRAKQKCWPHLLRELKEMGAGSDAGGDWPDFARRLRRV</sequence>
<feature type="domain" description="Transposase IS66 central" evidence="2">
    <location>
        <begin position="167"/>
        <end position="313"/>
    </location>
</feature>
<keyword evidence="4" id="KW-1185">Reference proteome</keyword>
<feature type="compositionally biased region" description="Basic and acidic residues" evidence="1">
    <location>
        <begin position="91"/>
        <end position="100"/>
    </location>
</feature>
<gene>
    <name evidence="3" type="ORF">ETAA1_27260</name>
</gene>
<reference evidence="3 4" key="1">
    <citation type="submission" date="2019-02" db="EMBL/GenBank/DDBJ databases">
        <title>Deep-cultivation of Planctomycetes and their phenomic and genomic characterization uncovers novel biology.</title>
        <authorList>
            <person name="Wiegand S."/>
            <person name="Jogler M."/>
            <person name="Boedeker C."/>
            <person name="Pinto D."/>
            <person name="Vollmers J."/>
            <person name="Rivas-Marin E."/>
            <person name="Kohn T."/>
            <person name="Peeters S.H."/>
            <person name="Heuer A."/>
            <person name="Rast P."/>
            <person name="Oberbeckmann S."/>
            <person name="Bunk B."/>
            <person name="Jeske O."/>
            <person name="Meyerdierks A."/>
            <person name="Storesund J.E."/>
            <person name="Kallscheuer N."/>
            <person name="Luecker S."/>
            <person name="Lage O.M."/>
            <person name="Pohl T."/>
            <person name="Merkel B.J."/>
            <person name="Hornburger P."/>
            <person name="Mueller R.-W."/>
            <person name="Bruemmer F."/>
            <person name="Labrenz M."/>
            <person name="Spormann A.M."/>
            <person name="Op den Camp H."/>
            <person name="Overmann J."/>
            <person name="Amann R."/>
            <person name="Jetten M.S.M."/>
            <person name="Mascher T."/>
            <person name="Medema M.H."/>
            <person name="Devos D.P."/>
            <person name="Kaster A.-K."/>
            <person name="Ovreas L."/>
            <person name="Rohde M."/>
            <person name="Galperin M.Y."/>
            <person name="Jogler C."/>
        </authorList>
    </citation>
    <scope>NUCLEOTIDE SEQUENCE [LARGE SCALE GENOMIC DNA]</scope>
    <source>
        <strain evidence="3 4">ETA_A1</strain>
    </source>
</reference>
<dbReference type="Proteomes" id="UP000319576">
    <property type="component" value="Chromosome"/>
</dbReference>
<evidence type="ECO:0000259" key="2">
    <source>
        <dbReference type="Pfam" id="PF03050"/>
    </source>
</evidence>
<evidence type="ECO:0000313" key="4">
    <source>
        <dbReference type="Proteomes" id="UP000319576"/>
    </source>
</evidence>
<evidence type="ECO:0000313" key="3">
    <source>
        <dbReference type="EMBL" id="QDU20766.1"/>
    </source>
</evidence>
<dbReference type="KEGG" id="uli:ETAA1_27260"/>
<organism evidence="3 4">
    <name type="scientific">Urbifossiella limnaea</name>
    <dbReference type="NCBI Taxonomy" id="2528023"/>
    <lineage>
        <taxon>Bacteria</taxon>
        <taxon>Pseudomonadati</taxon>
        <taxon>Planctomycetota</taxon>
        <taxon>Planctomycetia</taxon>
        <taxon>Gemmatales</taxon>
        <taxon>Gemmataceae</taxon>
        <taxon>Urbifossiella</taxon>
    </lineage>
</organism>
<dbReference type="OrthoDB" id="8241751at2"/>
<dbReference type="EMBL" id="CP036273">
    <property type="protein sequence ID" value="QDU20766.1"/>
    <property type="molecule type" value="Genomic_DNA"/>
</dbReference>
<feature type="compositionally biased region" description="Low complexity" evidence="1">
    <location>
        <begin position="52"/>
        <end position="61"/>
    </location>
</feature>
<evidence type="ECO:0000256" key="1">
    <source>
        <dbReference type="SAM" id="MobiDB-lite"/>
    </source>
</evidence>
<proteinExistence type="predicted"/>
<dbReference type="InterPro" id="IPR004291">
    <property type="entry name" value="Transposase_IS66_central"/>
</dbReference>
<feature type="region of interest" description="Disordered" evidence="1">
    <location>
        <begin position="52"/>
        <end position="119"/>
    </location>
</feature>
<dbReference type="PANTHER" id="PTHR33678">
    <property type="entry name" value="BLL1576 PROTEIN"/>
    <property type="match status" value="1"/>
</dbReference>
<dbReference type="AlphaFoldDB" id="A0A517XTB7"/>